<dbReference type="EMBL" id="CAUYUJ010014860">
    <property type="protein sequence ID" value="CAK0846983.1"/>
    <property type="molecule type" value="Genomic_DNA"/>
</dbReference>
<accession>A0ABN9TLW4</accession>
<feature type="region of interest" description="Disordered" evidence="1">
    <location>
        <begin position="40"/>
        <end position="66"/>
    </location>
</feature>
<feature type="region of interest" description="Disordered" evidence="1">
    <location>
        <begin position="109"/>
        <end position="199"/>
    </location>
</feature>
<evidence type="ECO:0000313" key="3">
    <source>
        <dbReference type="Proteomes" id="UP001189429"/>
    </source>
</evidence>
<name>A0ABN9TLW4_9DINO</name>
<sequence length="199" mass="21396">MMKALGTVKQRLFGIEHQRVAIVAGTLLLASRGSGWPWEGRTPRWSAPSETAHYGAHDEADPRQGPADVPDRAVIWHALATAWFFPTRVGEHAWSEGWGRSKVLTGGDVAARPDGRPASNLKEANEVIGASASRRTMPRPPRTRPHSRASRRSRQPADGGRSHPPEGASRGRAGAPARGQGRHLRRAGRPSASAGRLAA</sequence>
<gene>
    <name evidence="2" type="ORF">PCOR1329_LOCUS40327</name>
</gene>
<organism evidence="2 3">
    <name type="scientific">Prorocentrum cordatum</name>
    <dbReference type="NCBI Taxonomy" id="2364126"/>
    <lineage>
        <taxon>Eukaryota</taxon>
        <taxon>Sar</taxon>
        <taxon>Alveolata</taxon>
        <taxon>Dinophyceae</taxon>
        <taxon>Prorocentrales</taxon>
        <taxon>Prorocentraceae</taxon>
        <taxon>Prorocentrum</taxon>
    </lineage>
</organism>
<feature type="compositionally biased region" description="Low complexity" evidence="1">
    <location>
        <begin position="167"/>
        <end position="179"/>
    </location>
</feature>
<comment type="caution">
    <text evidence="2">The sequence shown here is derived from an EMBL/GenBank/DDBJ whole genome shotgun (WGS) entry which is preliminary data.</text>
</comment>
<proteinExistence type="predicted"/>
<reference evidence="2" key="1">
    <citation type="submission" date="2023-10" db="EMBL/GenBank/DDBJ databases">
        <authorList>
            <person name="Chen Y."/>
            <person name="Shah S."/>
            <person name="Dougan E. K."/>
            <person name="Thang M."/>
            <person name="Chan C."/>
        </authorList>
    </citation>
    <scope>NUCLEOTIDE SEQUENCE [LARGE SCALE GENOMIC DNA]</scope>
</reference>
<feature type="compositionally biased region" description="Basic residues" evidence="1">
    <location>
        <begin position="141"/>
        <end position="154"/>
    </location>
</feature>
<feature type="compositionally biased region" description="Low complexity" evidence="1">
    <location>
        <begin position="189"/>
        <end position="199"/>
    </location>
</feature>
<evidence type="ECO:0000313" key="2">
    <source>
        <dbReference type="EMBL" id="CAK0846983.1"/>
    </source>
</evidence>
<evidence type="ECO:0000256" key="1">
    <source>
        <dbReference type="SAM" id="MobiDB-lite"/>
    </source>
</evidence>
<keyword evidence="3" id="KW-1185">Reference proteome</keyword>
<protein>
    <submittedName>
        <fullName evidence="2">Uncharacterized protein</fullName>
    </submittedName>
</protein>
<dbReference type="Proteomes" id="UP001189429">
    <property type="component" value="Unassembled WGS sequence"/>
</dbReference>